<gene>
    <name evidence="2" type="ORF">FLL46_23475</name>
</gene>
<dbReference type="Pfam" id="PF12146">
    <property type="entry name" value="Hydrolase_4"/>
    <property type="match status" value="1"/>
</dbReference>
<keyword evidence="3" id="KW-1185">Reference proteome</keyword>
<dbReference type="OrthoDB" id="249225at2"/>
<protein>
    <recommendedName>
        <fullName evidence="1">Serine aminopeptidase S33 domain-containing protein</fullName>
    </recommendedName>
</protein>
<reference evidence="2 3" key="1">
    <citation type="submission" date="2019-07" db="EMBL/GenBank/DDBJ databases">
        <title>Draft genome for Aliikangiella sp. M105.</title>
        <authorList>
            <person name="Wang G."/>
        </authorList>
    </citation>
    <scope>NUCLEOTIDE SEQUENCE [LARGE SCALE GENOMIC DNA]</scope>
    <source>
        <strain evidence="2 3">M105</strain>
    </source>
</reference>
<dbReference type="SUPFAM" id="SSF53474">
    <property type="entry name" value="alpha/beta-Hydrolases"/>
    <property type="match status" value="1"/>
</dbReference>
<dbReference type="Gene3D" id="3.40.50.1820">
    <property type="entry name" value="alpha/beta hydrolase"/>
    <property type="match status" value="1"/>
</dbReference>
<dbReference type="RefSeq" id="WP_142934297.1">
    <property type="nucleotide sequence ID" value="NZ_ML660170.1"/>
</dbReference>
<comment type="caution">
    <text evidence="2">The sequence shown here is derived from an EMBL/GenBank/DDBJ whole genome shotgun (WGS) entry which is preliminary data.</text>
</comment>
<dbReference type="InterPro" id="IPR022742">
    <property type="entry name" value="Hydrolase_4"/>
</dbReference>
<dbReference type="InterPro" id="IPR029058">
    <property type="entry name" value="AB_hydrolase_fold"/>
</dbReference>
<sequence length="277" mass="31861">MIEKSCQFGQQNRLHGILTQPGINKEKRASIILVNAGFLSTPGPFRLYTLLARKMAEDGFSTLRFDLGGIGNSEQIHPSLTLQERTNKDIENAVDYLVNEQNSENIVLCGLCSGAEDSFRYASLDPRINAVVMIDPHCYQTPGFHRRKYFGTFTVKKIIVKFMNLWDKLTQKNKKTDHEQQQQSRSLIDYQYMDFSESSNILSGLISRGTLLHYIYTGAMLPKFNHRKQLAEMFNGIDFANKVTVDHIPNIEHTQILQEDREYLMNAISSQITRWFK</sequence>
<proteinExistence type="predicted"/>
<name>A0A545U544_9GAMM</name>
<dbReference type="Proteomes" id="UP000315439">
    <property type="component" value="Unassembled WGS sequence"/>
</dbReference>
<accession>A0A545U544</accession>
<dbReference type="EMBL" id="VIKS01000014">
    <property type="protein sequence ID" value="TQV84574.1"/>
    <property type="molecule type" value="Genomic_DNA"/>
</dbReference>
<evidence type="ECO:0000259" key="1">
    <source>
        <dbReference type="Pfam" id="PF12146"/>
    </source>
</evidence>
<organism evidence="2 3">
    <name type="scientific">Aliikangiella coralliicola</name>
    <dbReference type="NCBI Taxonomy" id="2592383"/>
    <lineage>
        <taxon>Bacteria</taxon>
        <taxon>Pseudomonadati</taxon>
        <taxon>Pseudomonadota</taxon>
        <taxon>Gammaproteobacteria</taxon>
        <taxon>Oceanospirillales</taxon>
        <taxon>Pleioneaceae</taxon>
        <taxon>Aliikangiella</taxon>
    </lineage>
</organism>
<dbReference type="AlphaFoldDB" id="A0A545U544"/>
<evidence type="ECO:0000313" key="3">
    <source>
        <dbReference type="Proteomes" id="UP000315439"/>
    </source>
</evidence>
<evidence type="ECO:0000313" key="2">
    <source>
        <dbReference type="EMBL" id="TQV84574.1"/>
    </source>
</evidence>
<feature type="domain" description="Serine aminopeptidase S33" evidence="1">
    <location>
        <begin position="47"/>
        <end position="171"/>
    </location>
</feature>